<evidence type="ECO:0000256" key="10">
    <source>
        <dbReference type="ARBA" id="ARBA00023315"/>
    </source>
</evidence>
<dbReference type="AlphaFoldDB" id="A0A4R3JTN2"/>
<evidence type="ECO:0000256" key="2">
    <source>
        <dbReference type="ARBA" id="ARBA00008467"/>
    </source>
</evidence>
<dbReference type="InterPro" id="IPR018201">
    <property type="entry name" value="Ketoacyl_synth_AS"/>
</dbReference>
<dbReference type="InterPro" id="IPR017568">
    <property type="entry name" value="3-oxoacyl-ACP_synth-2"/>
</dbReference>
<dbReference type="RefSeq" id="WP_126461015.1">
    <property type="nucleotide sequence ID" value="NZ_AP018721.1"/>
</dbReference>
<dbReference type="Pfam" id="PF00109">
    <property type="entry name" value="ketoacyl-synt"/>
    <property type="match status" value="1"/>
</dbReference>
<evidence type="ECO:0000256" key="3">
    <source>
        <dbReference type="ARBA" id="ARBA00012356"/>
    </source>
</evidence>
<dbReference type="InterPro" id="IPR000794">
    <property type="entry name" value="Beta-ketoacyl_synthase"/>
</dbReference>
<comment type="catalytic activity">
    <reaction evidence="11">
        <text>a fatty acyl-[ACP] + malonyl-[ACP] + H(+) = a 3-oxoacyl-[ACP] + holo-[ACP] + CO2</text>
        <dbReference type="Rhea" id="RHEA:22836"/>
        <dbReference type="Rhea" id="RHEA-COMP:9623"/>
        <dbReference type="Rhea" id="RHEA-COMP:9685"/>
        <dbReference type="Rhea" id="RHEA-COMP:9916"/>
        <dbReference type="Rhea" id="RHEA-COMP:14125"/>
        <dbReference type="ChEBI" id="CHEBI:15378"/>
        <dbReference type="ChEBI" id="CHEBI:16526"/>
        <dbReference type="ChEBI" id="CHEBI:64479"/>
        <dbReference type="ChEBI" id="CHEBI:78449"/>
        <dbReference type="ChEBI" id="CHEBI:78776"/>
        <dbReference type="ChEBI" id="CHEBI:138651"/>
    </reaction>
</comment>
<evidence type="ECO:0000313" key="16">
    <source>
        <dbReference type="Proteomes" id="UP000295135"/>
    </source>
</evidence>
<dbReference type="InterPro" id="IPR016039">
    <property type="entry name" value="Thiolase-like"/>
</dbReference>
<keyword evidence="9 11" id="KW-0275">Fatty acid biosynthesis</keyword>
<dbReference type="EC" id="2.3.1.179" evidence="3 11"/>
<dbReference type="GO" id="GO:0004315">
    <property type="term" value="F:3-oxoacyl-[acyl-carrier-protein] synthase activity"/>
    <property type="evidence" value="ECO:0007669"/>
    <property type="project" value="UniProtKB-UniRule"/>
</dbReference>
<evidence type="ECO:0000256" key="1">
    <source>
        <dbReference type="ARBA" id="ARBA00005194"/>
    </source>
</evidence>
<dbReference type="EMBL" id="SLZY01000013">
    <property type="protein sequence ID" value="TCS70855.1"/>
    <property type="molecule type" value="Genomic_DNA"/>
</dbReference>
<dbReference type="PROSITE" id="PS00606">
    <property type="entry name" value="KS3_1"/>
    <property type="match status" value="1"/>
</dbReference>
<accession>A0A4R3JTN2</accession>
<dbReference type="Proteomes" id="UP000295135">
    <property type="component" value="Unassembled WGS sequence"/>
</dbReference>
<sequence>MSKRRIVVTGLGIVSPVGNTVEAAWQNLMAGKTGIGRITRFDPAPFASQIAGEVKDFDVTKYITAKDARRMDVFIHYGLAAAIDALKDSGLEVTDANRERIGVNIGSGIGGLPMIEETHKTYLEEGPRKISPFFIPATIINMISGHLSIMYGLQGPNVAMVTACTTGTHAIGEAARMIEYGEADVMVAGGAESTICPLAVGGFAAARALSTRNDDPATASRPWDKDRDGFVLGEGAGILVLEEYEHAKARGAKIYCELAGYGKSADANHMTAPCEDGSGAARCMNNALKNAGLNTDQVDYINAHGTSTPLGDVAETKAVKLTLGAHASKVMVSSTKSMTGHLLGAAGGVEAVFSALAVARQAVPPTINLFEAGPECDLDYVPNTARQAKIDVALSNSFGFGGTNGTLIFKKV</sequence>
<dbReference type="CDD" id="cd00834">
    <property type="entry name" value="KAS_I_II"/>
    <property type="match status" value="1"/>
</dbReference>
<organism evidence="15 16">
    <name type="scientific">Sulfuritortus calidifontis</name>
    <dbReference type="NCBI Taxonomy" id="1914471"/>
    <lineage>
        <taxon>Bacteria</taxon>
        <taxon>Pseudomonadati</taxon>
        <taxon>Pseudomonadota</taxon>
        <taxon>Betaproteobacteria</taxon>
        <taxon>Nitrosomonadales</taxon>
        <taxon>Thiobacillaceae</taxon>
        <taxon>Sulfuritortus</taxon>
    </lineage>
</organism>
<feature type="active site" description="For beta-ketoacyl synthase activity" evidence="12">
    <location>
        <position position="164"/>
    </location>
</feature>
<evidence type="ECO:0000259" key="14">
    <source>
        <dbReference type="PROSITE" id="PS52004"/>
    </source>
</evidence>
<keyword evidence="8" id="KW-0443">Lipid metabolism</keyword>
<evidence type="ECO:0000256" key="5">
    <source>
        <dbReference type="ARBA" id="ARBA00022516"/>
    </source>
</evidence>
<dbReference type="NCBIfam" id="TIGR03150">
    <property type="entry name" value="fabF"/>
    <property type="match status" value="1"/>
</dbReference>
<keyword evidence="6 11" id="KW-0808">Transferase</keyword>
<dbReference type="SMART" id="SM00825">
    <property type="entry name" value="PKS_KS"/>
    <property type="match status" value="1"/>
</dbReference>
<dbReference type="PROSITE" id="PS52004">
    <property type="entry name" value="KS3_2"/>
    <property type="match status" value="1"/>
</dbReference>
<name>A0A4R3JTN2_9PROT</name>
<evidence type="ECO:0000256" key="9">
    <source>
        <dbReference type="ARBA" id="ARBA00023160"/>
    </source>
</evidence>
<dbReference type="GO" id="GO:0005829">
    <property type="term" value="C:cytosol"/>
    <property type="evidence" value="ECO:0007669"/>
    <property type="project" value="TreeGrafter"/>
</dbReference>
<dbReference type="InterPro" id="IPR020841">
    <property type="entry name" value="PKS_Beta-ketoAc_synthase_dom"/>
</dbReference>
<dbReference type="PANTHER" id="PTHR11712:SF336">
    <property type="entry name" value="3-OXOACYL-[ACYL-CARRIER-PROTEIN] SYNTHASE, MITOCHONDRIAL"/>
    <property type="match status" value="1"/>
</dbReference>
<dbReference type="PANTHER" id="PTHR11712">
    <property type="entry name" value="POLYKETIDE SYNTHASE-RELATED"/>
    <property type="match status" value="1"/>
</dbReference>
<comment type="pathway">
    <text evidence="1 11">Lipid metabolism; fatty acid biosynthesis.</text>
</comment>
<keyword evidence="5 11" id="KW-0444">Lipid biosynthesis</keyword>
<dbReference type="GO" id="GO:0006633">
    <property type="term" value="P:fatty acid biosynthetic process"/>
    <property type="evidence" value="ECO:0007669"/>
    <property type="project" value="UniProtKB-UniRule"/>
</dbReference>
<keyword evidence="16" id="KW-1185">Reference proteome</keyword>
<protein>
    <recommendedName>
        <fullName evidence="4 11">3-oxoacyl-[acyl-carrier-protein] synthase 2</fullName>
        <ecNumber evidence="3 11">2.3.1.179</ecNumber>
    </recommendedName>
</protein>
<dbReference type="PIRSF" id="PIRSF000447">
    <property type="entry name" value="KAS_II"/>
    <property type="match status" value="1"/>
</dbReference>
<reference evidence="15 16" key="1">
    <citation type="submission" date="2019-03" db="EMBL/GenBank/DDBJ databases">
        <title>Genomic Encyclopedia of Type Strains, Phase IV (KMG-IV): sequencing the most valuable type-strain genomes for metagenomic binning, comparative biology and taxonomic classification.</title>
        <authorList>
            <person name="Goeker M."/>
        </authorList>
    </citation>
    <scope>NUCLEOTIDE SEQUENCE [LARGE SCALE GENOMIC DNA]</scope>
    <source>
        <strain evidence="15 16">DSM 103923</strain>
    </source>
</reference>
<feature type="domain" description="Ketosynthase family 3 (KS3)" evidence="14">
    <location>
        <begin position="3"/>
        <end position="411"/>
    </location>
</feature>
<proteinExistence type="inferred from homology"/>
<comment type="function">
    <text evidence="11">Involved in the type II fatty acid elongation cycle. Catalyzes the elongation of a wide range of acyl-ACP by the addition of two carbons from malonyl-ACP to an acyl acceptor. Can efficiently catalyze the conversion of palmitoleoyl-ACP (cis-hexadec-9-enoyl-ACP) to cis-vaccenoyl-ACP (cis-octadec-11-enoyl-ACP), an essential step in the thermal regulation of fatty acid composition.</text>
</comment>
<evidence type="ECO:0000313" key="15">
    <source>
        <dbReference type="EMBL" id="TCS70855.1"/>
    </source>
</evidence>
<dbReference type="UniPathway" id="UPA00094"/>
<evidence type="ECO:0000256" key="11">
    <source>
        <dbReference type="PIRNR" id="PIRNR000447"/>
    </source>
</evidence>
<evidence type="ECO:0000256" key="7">
    <source>
        <dbReference type="ARBA" id="ARBA00022832"/>
    </source>
</evidence>
<gene>
    <name evidence="15" type="ORF">EDC61_1138</name>
</gene>
<dbReference type="NCBIfam" id="NF005589">
    <property type="entry name" value="PRK07314.1"/>
    <property type="match status" value="1"/>
</dbReference>
<dbReference type="Pfam" id="PF02801">
    <property type="entry name" value="Ketoacyl-synt_C"/>
    <property type="match status" value="1"/>
</dbReference>
<comment type="similarity">
    <text evidence="2 11 13">Belongs to the thiolase-like superfamily. Beta-ketoacyl-ACP synthases family.</text>
</comment>
<dbReference type="SUPFAM" id="SSF53901">
    <property type="entry name" value="Thiolase-like"/>
    <property type="match status" value="2"/>
</dbReference>
<dbReference type="FunFam" id="3.40.47.10:FF:000009">
    <property type="entry name" value="3-oxoacyl-[acyl-carrier-protein] synthase 2"/>
    <property type="match status" value="1"/>
</dbReference>
<dbReference type="InterPro" id="IPR014031">
    <property type="entry name" value="Ketoacyl_synth_C"/>
</dbReference>
<evidence type="ECO:0000256" key="4">
    <source>
        <dbReference type="ARBA" id="ARBA00014657"/>
    </source>
</evidence>
<dbReference type="Gene3D" id="3.40.47.10">
    <property type="match status" value="2"/>
</dbReference>
<keyword evidence="10 11" id="KW-0012">Acyltransferase</keyword>
<evidence type="ECO:0000256" key="12">
    <source>
        <dbReference type="PIRSR" id="PIRSR000447-1"/>
    </source>
</evidence>
<keyword evidence="7" id="KW-0276">Fatty acid metabolism</keyword>
<evidence type="ECO:0000256" key="6">
    <source>
        <dbReference type="ARBA" id="ARBA00022679"/>
    </source>
</evidence>
<dbReference type="OrthoDB" id="9808669at2"/>
<evidence type="ECO:0000256" key="13">
    <source>
        <dbReference type="RuleBase" id="RU003694"/>
    </source>
</evidence>
<evidence type="ECO:0000256" key="8">
    <source>
        <dbReference type="ARBA" id="ARBA00023098"/>
    </source>
</evidence>
<dbReference type="InterPro" id="IPR014030">
    <property type="entry name" value="Ketoacyl_synth_N"/>
</dbReference>
<comment type="caution">
    <text evidence="15">The sequence shown here is derived from an EMBL/GenBank/DDBJ whole genome shotgun (WGS) entry which is preliminary data.</text>
</comment>
<dbReference type="NCBIfam" id="NF004970">
    <property type="entry name" value="PRK06333.1"/>
    <property type="match status" value="1"/>
</dbReference>
<comment type="catalytic activity">
    <reaction evidence="11">
        <text>(9Z)-hexadecenoyl-[ACP] + malonyl-[ACP] + H(+) = 3-oxo-(11Z)-octadecenoyl-[ACP] + holo-[ACP] + CO2</text>
        <dbReference type="Rhea" id="RHEA:55040"/>
        <dbReference type="Rhea" id="RHEA-COMP:9623"/>
        <dbReference type="Rhea" id="RHEA-COMP:9685"/>
        <dbReference type="Rhea" id="RHEA-COMP:10800"/>
        <dbReference type="Rhea" id="RHEA-COMP:14074"/>
        <dbReference type="ChEBI" id="CHEBI:15378"/>
        <dbReference type="ChEBI" id="CHEBI:16526"/>
        <dbReference type="ChEBI" id="CHEBI:64479"/>
        <dbReference type="ChEBI" id="CHEBI:78449"/>
        <dbReference type="ChEBI" id="CHEBI:83989"/>
        <dbReference type="ChEBI" id="CHEBI:138538"/>
        <dbReference type="EC" id="2.3.1.179"/>
    </reaction>
</comment>